<protein>
    <submittedName>
        <fullName evidence="7">Uncharacterized protein</fullName>
    </submittedName>
</protein>
<keyword evidence="3 6" id="KW-0812">Transmembrane</keyword>
<feature type="transmembrane region" description="Helical" evidence="6">
    <location>
        <begin position="177"/>
        <end position="210"/>
    </location>
</feature>
<evidence type="ECO:0000256" key="1">
    <source>
        <dbReference type="ARBA" id="ARBA00004651"/>
    </source>
</evidence>
<evidence type="ECO:0000256" key="3">
    <source>
        <dbReference type="ARBA" id="ARBA00022692"/>
    </source>
</evidence>
<dbReference type="CDD" id="cd13128">
    <property type="entry name" value="MATE_Wzx_like"/>
    <property type="match status" value="1"/>
</dbReference>
<feature type="transmembrane region" description="Helical" evidence="6">
    <location>
        <begin position="230"/>
        <end position="258"/>
    </location>
</feature>
<evidence type="ECO:0000313" key="7">
    <source>
        <dbReference type="EMBL" id="KKM18931.1"/>
    </source>
</evidence>
<feature type="transmembrane region" description="Helical" evidence="6">
    <location>
        <begin position="378"/>
        <end position="397"/>
    </location>
</feature>
<keyword evidence="5 6" id="KW-0472">Membrane</keyword>
<feature type="transmembrane region" description="Helical" evidence="6">
    <location>
        <begin position="91"/>
        <end position="116"/>
    </location>
</feature>
<comment type="subcellular location">
    <subcellularLocation>
        <location evidence="1">Cell membrane</location>
        <topology evidence="1">Multi-pass membrane protein</topology>
    </subcellularLocation>
</comment>
<sequence>MEKTGKDTYLQHLPTIAKGAGIIFFGTIIGKALILVFTLLIAKLLNTEQVGLYFLGLSVVTIASIPALLGLDSGIVRFVALYKGTNDDGKIKGTVISAVLMVIPLSFLIAFVLFFSSDKIATVFFHKPELSNVLRPLSIAVPFIALAAVFISTTQALKFMQYKVFAKDLADNILKTLVALVLLVLGFGLNGVVFATVIAAVMVAIISFYYSNKLISLFDSNKPVFEFRSLLSFSVPQSFSSLIVISMLYVDILILGYFMPASVVGIYSIAAKVSLIGILVISSFNAIFAPMIADLYNRSKLDVLSDLFKTVTKWIFSISFPVFLILVFLAKPILSIFGNEYIAGATALIILSVGQLINAASGPVGLMIVMSGRPGIELLSNVVVFILNITLNLLLIPKYGIEGAAIATAVSISTMNIIRLLAVRFIMDIHPYKLSFYKPLLAAIIPSAGLVIGSGLVGYAMILLAVFFLLLYLSFLYLLGIESEDGLIIKSAIDKLPFPN</sequence>
<proteinExistence type="predicted"/>
<feature type="transmembrane region" description="Helical" evidence="6">
    <location>
        <begin position="264"/>
        <end position="293"/>
    </location>
</feature>
<dbReference type="InterPro" id="IPR050833">
    <property type="entry name" value="Poly_Biosynth_Transport"/>
</dbReference>
<dbReference type="PANTHER" id="PTHR30250:SF27">
    <property type="entry name" value="POLYSACCHARIDE BIOSYNTHESIS PROTEIN"/>
    <property type="match status" value="1"/>
</dbReference>
<dbReference type="InterPro" id="IPR002797">
    <property type="entry name" value="Polysacc_synth"/>
</dbReference>
<name>A0A0F9HU62_9ZZZZ</name>
<reference evidence="7" key="1">
    <citation type="journal article" date="2015" name="Nature">
        <title>Complex archaea that bridge the gap between prokaryotes and eukaryotes.</title>
        <authorList>
            <person name="Spang A."/>
            <person name="Saw J.H."/>
            <person name="Jorgensen S.L."/>
            <person name="Zaremba-Niedzwiedzka K."/>
            <person name="Martijn J."/>
            <person name="Lind A.E."/>
            <person name="van Eijk R."/>
            <person name="Schleper C."/>
            <person name="Guy L."/>
            <person name="Ettema T.J."/>
        </authorList>
    </citation>
    <scope>NUCLEOTIDE SEQUENCE</scope>
</reference>
<evidence type="ECO:0000256" key="2">
    <source>
        <dbReference type="ARBA" id="ARBA00022475"/>
    </source>
</evidence>
<feature type="transmembrane region" description="Helical" evidence="6">
    <location>
        <begin position="403"/>
        <end position="422"/>
    </location>
</feature>
<feature type="transmembrane region" description="Helical" evidence="6">
    <location>
        <begin position="20"/>
        <end position="40"/>
    </location>
</feature>
<dbReference type="EMBL" id="LAZR01014106">
    <property type="protein sequence ID" value="KKM18931.1"/>
    <property type="molecule type" value="Genomic_DNA"/>
</dbReference>
<feature type="transmembrane region" description="Helical" evidence="6">
    <location>
        <begin position="459"/>
        <end position="480"/>
    </location>
</feature>
<evidence type="ECO:0000256" key="6">
    <source>
        <dbReference type="SAM" id="Phobius"/>
    </source>
</evidence>
<feature type="transmembrane region" description="Helical" evidence="6">
    <location>
        <begin position="434"/>
        <end position="453"/>
    </location>
</feature>
<dbReference type="PANTHER" id="PTHR30250">
    <property type="entry name" value="PST FAMILY PREDICTED COLANIC ACID TRANSPORTER"/>
    <property type="match status" value="1"/>
</dbReference>
<comment type="caution">
    <text evidence="7">The sequence shown here is derived from an EMBL/GenBank/DDBJ whole genome shotgun (WGS) entry which is preliminary data.</text>
</comment>
<accession>A0A0F9HU62</accession>
<feature type="transmembrane region" description="Helical" evidence="6">
    <location>
        <begin position="314"/>
        <end position="335"/>
    </location>
</feature>
<dbReference type="GO" id="GO:0005886">
    <property type="term" value="C:plasma membrane"/>
    <property type="evidence" value="ECO:0007669"/>
    <property type="project" value="UniProtKB-SubCell"/>
</dbReference>
<gene>
    <name evidence="7" type="ORF">LCGC14_1660750</name>
</gene>
<organism evidence="7">
    <name type="scientific">marine sediment metagenome</name>
    <dbReference type="NCBI Taxonomy" id="412755"/>
    <lineage>
        <taxon>unclassified sequences</taxon>
        <taxon>metagenomes</taxon>
        <taxon>ecological metagenomes</taxon>
    </lineage>
</organism>
<dbReference type="Pfam" id="PF01943">
    <property type="entry name" value="Polysacc_synt"/>
    <property type="match status" value="1"/>
</dbReference>
<feature type="transmembrane region" description="Helical" evidence="6">
    <location>
        <begin position="341"/>
        <end position="366"/>
    </location>
</feature>
<dbReference type="AlphaFoldDB" id="A0A0F9HU62"/>
<keyword evidence="4 6" id="KW-1133">Transmembrane helix</keyword>
<feature type="transmembrane region" description="Helical" evidence="6">
    <location>
        <begin position="137"/>
        <end position="157"/>
    </location>
</feature>
<feature type="transmembrane region" description="Helical" evidence="6">
    <location>
        <begin position="52"/>
        <end position="71"/>
    </location>
</feature>
<evidence type="ECO:0000256" key="5">
    <source>
        <dbReference type="ARBA" id="ARBA00023136"/>
    </source>
</evidence>
<evidence type="ECO:0000256" key="4">
    <source>
        <dbReference type="ARBA" id="ARBA00022989"/>
    </source>
</evidence>
<keyword evidence="2" id="KW-1003">Cell membrane</keyword>